<organism evidence="2 3">
    <name type="scientific">Punica granatum</name>
    <name type="common">Pomegranate</name>
    <dbReference type="NCBI Taxonomy" id="22663"/>
    <lineage>
        <taxon>Eukaryota</taxon>
        <taxon>Viridiplantae</taxon>
        <taxon>Streptophyta</taxon>
        <taxon>Embryophyta</taxon>
        <taxon>Tracheophyta</taxon>
        <taxon>Spermatophyta</taxon>
        <taxon>Magnoliopsida</taxon>
        <taxon>eudicotyledons</taxon>
        <taxon>Gunneridae</taxon>
        <taxon>Pentapetalae</taxon>
        <taxon>rosids</taxon>
        <taxon>malvids</taxon>
        <taxon>Myrtales</taxon>
        <taxon>Lythraceae</taxon>
        <taxon>Punica</taxon>
    </lineage>
</organism>
<name>A0A218WLN0_PUNGR</name>
<gene>
    <name evidence="2" type="ORF">CDL15_Pgr001275</name>
</gene>
<sequence>MIRTWELKRDQSTGSVIDPKTTARYDSAPPLLRSSLSGTFYLRNFMKPARSIDSP</sequence>
<comment type="caution">
    <text evidence="2">The sequence shown here is derived from an EMBL/GenBank/DDBJ whole genome shotgun (WGS) entry which is preliminary data.</text>
</comment>
<evidence type="ECO:0000313" key="3">
    <source>
        <dbReference type="Proteomes" id="UP000197138"/>
    </source>
</evidence>
<protein>
    <submittedName>
        <fullName evidence="2">Uncharacterized protein</fullName>
    </submittedName>
</protein>
<accession>A0A218WLN0</accession>
<evidence type="ECO:0000313" key="2">
    <source>
        <dbReference type="EMBL" id="OWM73161.1"/>
    </source>
</evidence>
<dbReference type="AlphaFoldDB" id="A0A218WLN0"/>
<reference evidence="3" key="1">
    <citation type="journal article" date="2017" name="Plant J.">
        <title>The pomegranate (Punica granatum L.) genome and the genomics of punicalagin biosynthesis.</title>
        <authorList>
            <person name="Qin G."/>
            <person name="Xu C."/>
            <person name="Ming R."/>
            <person name="Tang H."/>
            <person name="Guyot R."/>
            <person name="Kramer E.M."/>
            <person name="Hu Y."/>
            <person name="Yi X."/>
            <person name="Qi Y."/>
            <person name="Xu X."/>
            <person name="Gao Z."/>
            <person name="Pan H."/>
            <person name="Jian J."/>
            <person name="Tian Y."/>
            <person name="Yue Z."/>
            <person name="Xu Y."/>
        </authorList>
    </citation>
    <scope>NUCLEOTIDE SEQUENCE [LARGE SCALE GENOMIC DNA]</scope>
    <source>
        <strain evidence="3">cv. Dabenzi</strain>
    </source>
</reference>
<proteinExistence type="predicted"/>
<dbReference type="Proteomes" id="UP000197138">
    <property type="component" value="Unassembled WGS sequence"/>
</dbReference>
<feature type="region of interest" description="Disordered" evidence="1">
    <location>
        <begin position="1"/>
        <end position="24"/>
    </location>
</feature>
<dbReference type="EMBL" id="MTKT01003953">
    <property type="protein sequence ID" value="OWM73161.1"/>
    <property type="molecule type" value="Genomic_DNA"/>
</dbReference>
<feature type="compositionally biased region" description="Basic and acidic residues" evidence="1">
    <location>
        <begin position="1"/>
        <end position="11"/>
    </location>
</feature>
<evidence type="ECO:0000256" key="1">
    <source>
        <dbReference type="SAM" id="MobiDB-lite"/>
    </source>
</evidence>